<dbReference type="InterPro" id="IPR014710">
    <property type="entry name" value="RmlC-like_jellyroll"/>
</dbReference>
<comment type="similarity">
    <text evidence="1 2">Belongs to the pirin family.</text>
</comment>
<organism evidence="5">
    <name type="scientific">Albugo laibachii Nc14</name>
    <dbReference type="NCBI Taxonomy" id="890382"/>
    <lineage>
        <taxon>Eukaryota</taxon>
        <taxon>Sar</taxon>
        <taxon>Stramenopiles</taxon>
        <taxon>Oomycota</taxon>
        <taxon>Peronosporomycetes</taxon>
        <taxon>Albuginales</taxon>
        <taxon>Albuginaceae</taxon>
        <taxon>Albugo</taxon>
    </lineage>
</organism>
<dbReference type="HOGENOM" id="CLU_045717_0_1_1"/>
<feature type="domain" description="Pirin N-terminal" evidence="3">
    <location>
        <begin position="2"/>
        <end position="44"/>
    </location>
</feature>
<dbReference type="Pfam" id="PF02678">
    <property type="entry name" value="Pirin"/>
    <property type="match status" value="1"/>
</dbReference>
<evidence type="ECO:0000313" key="5">
    <source>
        <dbReference type="EMBL" id="CCA22312.1"/>
    </source>
</evidence>
<dbReference type="Pfam" id="PF05726">
    <property type="entry name" value="Pirin_C"/>
    <property type="match status" value="1"/>
</dbReference>
<dbReference type="SUPFAM" id="SSF51182">
    <property type="entry name" value="RmlC-like cupins"/>
    <property type="match status" value="1"/>
</dbReference>
<evidence type="ECO:0000259" key="3">
    <source>
        <dbReference type="Pfam" id="PF02678"/>
    </source>
</evidence>
<sequence>MHEDFLRDKGKLRPGDLQWMTVGRGIVHSEMPASEAPARGLQLWTNLPRAKKMMEPAYQEIKCEDVPQVYNPNNTVTALLFAGSFMDQKGPITTQAPVSFIHFFMEKHAQLTNSLPEGHNAFLYVIFGDEICATTRIKAYDAIVLEASGDCVLFRTDEIPLQVILITGQPLHEPLARYGPFVMSIEEEIHQALRDFRNCKNGFENAKFWKFKIGNR</sequence>
<dbReference type="AlphaFoldDB" id="F0WLY5"/>
<feature type="domain" description="Pirin C-terminal" evidence="4">
    <location>
        <begin position="102"/>
        <end position="202"/>
    </location>
</feature>
<proteinExistence type="inferred from homology"/>
<dbReference type="PANTHER" id="PTHR13903:SF8">
    <property type="entry name" value="PIRIN"/>
    <property type="match status" value="1"/>
</dbReference>
<dbReference type="Gene3D" id="2.60.120.10">
    <property type="entry name" value="Jelly Rolls"/>
    <property type="match status" value="1"/>
</dbReference>
<dbReference type="EMBL" id="FR824195">
    <property type="protein sequence ID" value="CCA22312.1"/>
    <property type="molecule type" value="Genomic_DNA"/>
</dbReference>
<dbReference type="PIRSF" id="PIRSF006232">
    <property type="entry name" value="Pirin"/>
    <property type="match status" value="1"/>
</dbReference>
<dbReference type="InterPro" id="IPR008778">
    <property type="entry name" value="Pirin_C_dom"/>
</dbReference>
<dbReference type="InterPro" id="IPR011051">
    <property type="entry name" value="RmlC_Cupin_sf"/>
</dbReference>
<evidence type="ECO:0000259" key="4">
    <source>
        <dbReference type="Pfam" id="PF05726"/>
    </source>
</evidence>
<dbReference type="PANTHER" id="PTHR13903">
    <property type="entry name" value="PIRIN-RELATED"/>
    <property type="match status" value="1"/>
</dbReference>
<evidence type="ECO:0000256" key="1">
    <source>
        <dbReference type="ARBA" id="ARBA00008416"/>
    </source>
</evidence>
<protein>
    <submittedName>
        <fullName evidence="5">Pirin putative</fullName>
    </submittedName>
</protein>
<accession>F0WLY5</accession>
<dbReference type="InterPro" id="IPR003829">
    <property type="entry name" value="Pirin_N_dom"/>
</dbReference>
<gene>
    <name evidence="5" type="primary">AlNc14C150G7498</name>
    <name evidence="5" type="ORF">ALNC14_084550</name>
</gene>
<reference evidence="5" key="1">
    <citation type="journal article" date="2011" name="PLoS Biol.">
        <title>Gene gain and loss during evolution of obligate parasitism in the white rust pathogen of Arabidopsis thaliana.</title>
        <authorList>
            <person name="Kemen E."/>
            <person name="Gardiner A."/>
            <person name="Schultz-Larsen T."/>
            <person name="Kemen A.C."/>
            <person name="Balmuth A.L."/>
            <person name="Robert-Seilaniantz A."/>
            <person name="Bailey K."/>
            <person name="Holub E."/>
            <person name="Studholme D.J."/>
            <person name="Maclean D."/>
            <person name="Jones J.D."/>
        </authorList>
    </citation>
    <scope>NUCLEOTIDE SEQUENCE</scope>
</reference>
<reference evidence="5" key="2">
    <citation type="submission" date="2011-02" db="EMBL/GenBank/DDBJ databases">
        <authorList>
            <person name="MacLean D."/>
        </authorList>
    </citation>
    <scope>NUCLEOTIDE SEQUENCE</scope>
</reference>
<name>F0WLY5_9STRA</name>
<evidence type="ECO:0000256" key="2">
    <source>
        <dbReference type="RuleBase" id="RU003457"/>
    </source>
</evidence>
<dbReference type="CDD" id="cd02247">
    <property type="entry name" value="cupin_pirin_C"/>
    <property type="match status" value="1"/>
</dbReference>
<dbReference type="InterPro" id="IPR012093">
    <property type="entry name" value="Pirin"/>
</dbReference>